<dbReference type="RefSeq" id="XP_062746471.1">
    <property type="nucleotide sequence ID" value="XM_062888306.1"/>
</dbReference>
<accession>A0ABR0GP19</accession>
<reference evidence="1 2" key="1">
    <citation type="journal article" date="2023" name="bioRxiv">
        <title>High-quality genome assemblies of four members of thePodospora anserinaspecies complex.</title>
        <authorList>
            <person name="Ament-Velasquez S.L."/>
            <person name="Vogan A.A."/>
            <person name="Wallerman O."/>
            <person name="Hartmann F."/>
            <person name="Gautier V."/>
            <person name="Silar P."/>
            <person name="Giraud T."/>
            <person name="Johannesson H."/>
        </authorList>
    </citation>
    <scope>NUCLEOTIDE SEQUENCE [LARGE SCALE GENOMIC DNA]</scope>
    <source>
        <strain evidence="1 2">CBS 415.72m</strain>
    </source>
</reference>
<evidence type="ECO:0000313" key="2">
    <source>
        <dbReference type="Proteomes" id="UP001323405"/>
    </source>
</evidence>
<proteinExistence type="predicted"/>
<keyword evidence="2" id="KW-1185">Reference proteome</keyword>
<name>A0ABR0GP19_9PEZI</name>
<organism evidence="1 2">
    <name type="scientific">Podospora pseudocomata</name>
    <dbReference type="NCBI Taxonomy" id="2093779"/>
    <lineage>
        <taxon>Eukaryota</taxon>
        <taxon>Fungi</taxon>
        <taxon>Dikarya</taxon>
        <taxon>Ascomycota</taxon>
        <taxon>Pezizomycotina</taxon>
        <taxon>Sordariomycetes</taxon>
        <taxon>Sordariomycetidae</taxon>
        <taxon>Sordariales</taxon>
        <taxon>Podosporaceae</taxon>
        <taxon>Podospora</taxon>
    </lineage>
</organism>
<comment type="caution">
    <text evidence="1">The sequence shown here is derived from an EMBL/GenBank/DDBJ whole genome shotgun (WGS) entry which is preliminary data.</text>
</comment>
<evidence type="ECO:0000313" key="1">
    <source>
        <dbReference type="EMBL" id="KAK4657498.1"/>
    </source>
</evidence>
<dbReference type="Proteomes" id="UP001323405">
    <property type="component" value="Unassembled WGS sequence"/>
</dbReference>
<gene>
    <name evidence="1" type="ORF">QC762_214190</name>
</gene>
<dbReference type="EMBL" id="JAFFHA010000004">
    <property type="protein sequence ID" value="KAK4657498.1"/>
    <property type="molecule type" value="Genomic_DNA"/>
</dbReference>
<dbReference type="GeneID" id="87908213"/>
<dbReference type="Gene3D" id="3.40.50.720">
    <property type="entry name" value="NAD(P)-binding Rossmann-like Domain"/>
    <property type="match status" value="1"/>
</dbReference>
<sequence length="233" mass="26706">MPLSKHREIARLSHLVTLKHILRLRRRRGERMYVEPGAMRRVRTEIIADDAQVSDMHLNLPHLCNARRYARPTSQDRDARILRTGGLDTSVAKSNDNIEDVKLSRGKHAGPSEKGMAGFMAMKTLIEQRIWHWVEEKKEQLPFTLNTLLLDKVIWPCLDPKNQGILSTAGMIGEMLKEIFPRHADKMAQVENYGEDHTVADTAVGKELLSRLSRNGEWRKLKESLADNAKSWL</sequence>
<protein>
    <submittedName>
        <fullName evidence="1">Uncharacterized protein</fullName>
    </submittedName>
</protein>